<evidence type="ECO:0008006" key="3">
    <source>
        <dbReference type="Google" id="ProtNLM"/>
    </source>
</evidence>
<dbReference type="EMBL" id="JACMYG010000001">
    <property type="protein sequence ID" value="MBC2688309.1"/>
    <property type="molecule type" value="Genomic_DNA"/>
</dbReference>
<comment type="caution">
    <text evidence="1">The sequence shown here is derived from an EMBL/GenBank/DDBJ whole genome shotgun (WGS) entry which is preliminary data.</text>
</comment>
<dbReference type="AlphaFoldDB" id="A0A7X1G9E8"/>
<evidence type="ECO:0000313" key="1">
    <source>
        <dbReference type="EMBL" id="MBC2688309.1"/>
    </source>
</evidence>
<protein>
    <recommendedName>
        <fullName evidence="3">DUF4329 domain-containing protein</fullName>
    </recommendedName>
</protein>
<dbReference type="Proteomes" id="UP000526003">
    <property type="component" value="Unassembled WGS sequence"/>
</dbReference>
<sequence length="1123" mass="125496">MDERDKPSAAVVRMSREFLSADDAARHAHEQVGKRRDREFVAVIFQRSNQRFVVTEPVDAGTDALEAPPLFPADAQGRAIYPVNHQLHSVFYSHRALSTLDVDRVQRLGWTRTDASVSLQMFKVHELFHVVAQGVPAYLSGSDDSLLWFESDSRGWQQLLMRLGTVSHPGPLALGLADGSIAPVEFVRAVASAGKLQTLVDNGLWGYRGQVTKDWTPHPEQGARPVPKQVAFGAVFSSADEAAQDRFSRGAGQHDTERTWFGFILKQQGKHEYIASELVAVEGVRDKLFSRRSLFPSAGPGEGIDYVYPEAFRRHSYFYSRQRVMQTQRPARLWLAQHFIVPRDLYVVVYDSKKPPVVEGPESIPTYIATQDGALLKYVARKSTKLFDNGTPEMGLDAVQSNLTNGKLTQTGFVRVVANSGELTVLHTSLCWDRKGVVNPQWTPAQNIERRLLGPVFPTQDDAALYARAQLPPTTDSIYGGLILKRSDGLFVATEPVITPEEDFDVKWIFPDESVGAGLFPAGCTLVGRYRSRHAREVPVLLSGSQKQLYLNMLSVKSVLTAFGRETRMMDEYLFGPDGSVIRYRNGTWNRVRADLANALSDFGSLPHDLDAAWIKKRIHEGDLKPSVWVDSLAKNGFLYVVAGSAVWGAPRLVTEFSLERPMSLGTALGLPRSEPSYSPVFADSVAAARHAHELAADRAALSFGYILRDRRHNRFIATVPIPIPGSTLTYDQVFPDGQLPQGYVVDSLYLRAAQAPDVLPDEDYRHFFSPMDVHRALLQTQTTQGRLPLYLSCSDGALLRFEGDYYDPIEPPDEAAQLALKHQPFATLAQASADWRDVLDGTFNLAAYIGNMRKAGRLQVMVPSAYWGIGFLSRDWQPYKAGMSEQDLWSWMPKLAMGPIFQHPDDAARYIQRRAGSAYEQVTTYESAILRQKDTHCFCALEPLARRDDSNQALDRIFQTSGDPVTTQKNKAPIFPADYELIASHQLYLSGTSTLAVDADQVYANFASPWLVYLHTHSLKSKGFPISSYYYSTPHGALIKYVPQYTQAEQALLRTKQAERVGGQWITRLSTADFISQLADIGELRVLTAAHYWNQTGRLGHNWKTDRQQVPLAPVSFHRDEL</sequence>
<gene>
    <name evidence="1" type="ORF">H7995_00695</name>
</gene>
<evidence type="ECO:0000313" key="2">
    <source>
        <dbReference type="Proteomes" id="UP000526003"/>
    </source>
</evidence>
<organism evidence="1 2">
    <name type="scientific">Pseudomonas kielensis</name>
    <dbReference type="NCBI Taxonomy" id="2762577"/>
    <lineage>
        <taxon>Bacteria</taxon>
        <taxon>Pseudomonadati</taxon>
        <taxon>Pseudomonadota</taxon>
        <taxon>Gammaproteobacteria</taxon>
        <taxon>Pseudomonadales</taxon>
        <taxon>Pseudomonadaceae</taxon>
        <taxon>Pseudomonas</taxon>
    </lineage>
</organism>
<name>A0A7X1G9E8_9PSED</name>
<accession>A0A7X1G9E8</accession>
<dbReference type="RefSeq" id="WP_185817823.1">
    <property type="nucleotide sequence ID" value="NZ_JACMYG010000001.1"/>
</dbReference>
<keyword evidence="2" id="KW-1185">Reference proteome</keyword>
<proteinExistence type="predicted"/>
<reference evidence="1 2" key="1">
    <citation type="submission" date="2020-08" db="EMBL/GenBank/DDBJ databases">
        <title>Pseudomonas sp. nov.</title>
        <authorList>
            <person name="Gieschler S."/>
            <person name="Fiedler G."/>
            <person name="Brinks E."/>
            <person name="Boehnlein C."/>
            <person name="Franz C.M.A.P."/>
            <person name="Kabisch J."/>
        </authorList>
    </citation>
    <scope>NUCLEOTIDE SEQUENCE [LARGE SCALE GENOMIC DNA]</scope>
    <source>
        <strain evidence="1 2">MBT-1</strain>
    </source>
</reference>